<feature type="compositionally biased region" description="Low complexity" evidence="1">
    <location>
        <begin position="87"/>
        <end position="99"/>
    </location>
</feature>
<name>A0ABR0AQJ4_9CRUS</name>
<dbReference type="Proteomes" id="UP001234178">
    <property type="component" value="Unassembled WGS sequence"/>
</dbReference>
<accession>A0ABR0AQJ4</accession>
<reference evidence="2 3" key="1">
    <citation type="journal article" date="2023" name="Nucleic Acids Res.">
        <title>The hologenome of Daphnia magna reveals possible DNA methylation and microbiome-mediated evolution of the host genome.</title>
        <authorList>
            <person name="Chaturvedi A."/>
            <person name="Li X."/>
            <person name="Dhandapani V."/>
            <person name="Marshall H."/>
            <person name="Kissane S."/>
            <person name="Cuenca-Cambronero M."/>
            <person name="Asole G."/>
            <person name="Calvet F."/>
            <person name="Ruiz-Romero M."/>
            <person name="Marangio P."/>
            <person name="Guigo R."/>
            <person name="Rago D."/>
            <person name="Mirbahai L."/>
            <person name="Eastwood N."/>
            <person name="Colbourne J.K."/>
            <person name="Zhou J."/>
            <person name="Mallon E."/>
            <person name="Orsini L."/>
        </authorList>
    </citation>
    <scope>NUCLEOTIDE SEQUENCE [LARGE SCALE GENOMIC DNA]</scope>
    <source>
        <strain evidence="2">LRV0_1</strain>
    </source>
</reference>
<keyword evidence="3" id="KW-1185">Reference proteome</keyword>
<organism evidence="2 3">
    <name type="scientific">Daphnia magna</name>
    <dbReference type="NCBI Taxonomy" id="35525"/>
    <lineage>
        <taxon>Eukaryota</taxon>
        <taxon>Metazoa</taxon>
        <taxon>Ecdysozoa</taxon>
        <taxon>Arthropoda</taxon>
        <taxon>Crustacea</taxon>
        <taxon>Branchiopoda</taxon>
        <taxon>Diplostraca</taxon>
        <taxon>Cladocera</taxon>
        <taxon>Anomopoda</taxon>
        <taxon>Daphniidae</taxon>
        <taxon>Daphnia</taxon>
    </lineage>
</organism>
<evidence type="ECO:0000313" key="2">
    <source>
        <dbReference type="EMBL" id="KAK4027396.1"/>
    </source>
</evidence>
<dbReference type="EMBL" id="JAOYFB010000038">
    <property type="protein sequence ID" value="KAK4027396.1"/>
    <property type="molecule type" value="Genomic_DNA"/>
</dbReference>
<protein>
    <submittedName>
        <fullName evidence="2">Uncharacterized protein</fullName>
    </submittedName>
</protein>
<sequence length="108" mass="11382">MVVIGSSNPFQDLYPVRPVTAGAEGQSGLTGLSPYRAMANKSSDCLSPFGARANAESVGPYGVQQRMMSQESYSYCGGDWAPELTARSRAGTAGTATGRLQKTTADRR</sequence>
<feature type="region of interest" description="Disordered" evidence="1">
    <location>
        <begin position="87"/>
        <end position="108"/>
    </location>
</feature>
<gene>
    <name evidence="2" type="ORF">OUZ56_016442</name>
</gene>
<evidence type="ECO:0000313" key="3">
    <source>
        <dbReference type="Proteomes" id="UP001234178"/>
    </source>
</evidence>
<proteinExistence type="predicted"/>
<evidence type="ECO:0000256" key="1">
    <source>
        <dbReference type="SAM" id="MobiDB-lite"/>
    </source>
</evidence>
<comment type="caution">
    <text evidence="2">The sequence shown here is derived from an EMBL/GenBank/DDBJ whole genome shotgun (WGS) entry which is preliminary data.</text>
</comment>